<evidence type="ECO:0000256" key="2">
    <source>
        <dbReference type="ARBA" id="ARBA00022723"/>
    </source>
</evidence>
<reference evidence="7 8" key="1">
    <citation type="submission" date="2017-10" db="EMBL/GenBank/DDBJ databases">
        <title>Two draft genome sequences of Pusillimonas sp. strains isolated from a nitrate- and radionuclide-contaminated groundwater in Russia.</title>
        <authorList>
            <person name="Grouzdev D.S."/>
            <person name="Tourova T.P."/>
            <person name="Goeva M.A."/>
            <person name="Babich T.L."/>
            <person name="Sokolova D.S."/>
            <person name="Abdullin R."/>
            <person name="Poltaraus A.B."/>
            <person name="Toshchakov S.V."/>
            <person name="Nazina T.N."/>
        </authorList>
    </citation>
    <scope>NUCLEOTIDE SEQUENCE [LARGE SCALE GENOMIC DNA]</scope>
    <source>
        <strain evidence="7 8">JR1/69-2-13</strain>
    </source>
</reference>
<feature type="chain" id="PRO_5014794752" evidence="5">
    <location>
        <begin position="29"/>
        <end position="336"/>
    </location>
</feature>
<dbReference type="PANTHER" id="PTHR42978:SF6">
    <property type="entry name" value="QUORUM-QUENCHING LACTONASE YTNP-RELATED"/>
    <property type="match status" value="1"/>
</dbReference>
<keyword evidence="2" id="KW-0479">Metal-binding</keyword>
<dbReference type="Proteomes" id="UP000234328">
    <property type="component" value="Unassembled WGS sequence"/>
</dbReference>
<keyword evidence="4" id="KW-0862">Zinc</keyword>
<dbReference type="InterPro" id="IPR001279">
    <property type="entry name" value="Metallo-B-lactamas"/>
</dbReference>
<dbReference type="GO" id="GO:0046872">
    <property type="term" value="F:metal ion binding"/>
    <property type="evidence" value="ECO:0007669"/>
    <property type="project" value="UniProtKB-KW"/>
</dbReference>
<comment type="similarity">
    <text evidence="1">Belongs to the metallo-beta-lactamase superfamily.</text>
</comment>
<dbReference type="SUPFAM" id="SSF56281">
    <property type="entry name" value="Metallo-hydrolase/oxidoreductase"/>
    <property type="match status" value="1"/>
</dbReference>
<feature type="domain" description="Metallo-beta-lactamase" evidence="6">
    <location>
        <begin position="100"/>
        <end position="306"/>
    </location>
</feature>
<name>A0A2N4UBI7_9BURK</name>
<dbReference type="InterPro" id="IPR051013">
    <property type="entry name" value="MBL_superfamily_lactonases"/>
</dbReference>
<dbReference type="SMART" id="SM00849">
    <property type="entry name" value="Lactamase_B"/>
    <property type="match status" value="1"/>
</dbReference>
<gene>
    <name evidence="7" type="ORF">CR155_17850</name>
</gene>
<protein>
    <submittedName>
        <fullName evidence="7">MBL fold metallo-hydrolase</fullName>
    </submittedName>
</protein>
<dbReference type="AlphaFoldDB" id="A0A2N4UBI7"/>
<dbReference type="OrthoDB" id="5443440at2"/>
<keyword evidence="5" id="KW-0732">Signal</keyword>
<dbReference type="RefSeq" id="WP_102071392.1">
    <property type="nucleotide sequence ID" value="NZ_PDNV01000013.1"/>
</dbReference>
<dbReference type="Pfam" id="PF00753">
    <property type="entry name" value="Lactamase_B"/>
    <property type="match status" value="1"/>
</dbReference>
<sequence>MQVIPFFISRALAASIAIVGAFPIGINAAGHAQVAPVAAVAQGRAQAPGVHHYRVGDFQVTALSDGTVPQDLHALLINTSAAETDSLLKRSFLSNPVEASINAFLVDTGTRLVLVDTGSGSFFGPGNGGKLLGNLKSAGYSPEQIDDILLTHIHTDHSGGLVSAGQLVFPNATIHVGKPDLDLFLDPANSEGVDGYDKKYFEEAVKTVGAYVKAGKVESFTGPTQLFPGVIAIPTPGHTPGHSFYKFESKGQSIEFIGDIVHVASVQFPKPKIAIRYDVSPEKAVAQREKHFATAASERDLVAGAHLPFPGLGHIRAESDGGYVFVPIDYRDRAGR</sequence>
<evidence type="ECO:0000256" key="1">
    <source>
        <dbReference type="ARBA" id="ARBA00007749"/>
    </source>
</evidence>
<feature type="signal peptide" evidence="5">
    <location>
        <begin position="1"/>
        <end position="28"/>
    </location>
</feature>
<dbReference type="PANTHER" id="PTHR42978">
    <property type="entry name" value="QUORUM-QUENCHING LACTONASE YTNP-RELATED-RELATED"/>
    <property type="match status" value="1"/>
</dbReference>
<evidence type="ECO:0000313" key="8">
    <source>
        <dbReference type="Proteomes" id="UP000234328"/>
    </source>
</evidence>
<dbReference type="Gene3D" id="3.60.15.10">
    <property type="entry name" value="Ribonuclease Z/Hydroxyacylglutathione hydrolase-like"/>
    <property type="match status" value="1"/>
</dbReference>
<evidence type="ECO:0000259" key="6">
    <source>
        <dbReference type="SMART" id="SM00849"/>
    </source>
</evidence>
<evidence type="ECO:0000313" key="7">
    <source>
        <dbReference type="EMBL" id="PLC52373.1"/>
    </source>
</evidence>
<dbReference type="GO" id="GO:0016787">
    <property type="term" value="F:hydrolase activity"/>
    <property type="evidence" value="ECO:0007669"/>
    <property type="project" value="UniProtKB-KW"/>
</dbReference>
<evidence type="ECO:0000256" key="5">
    <source>
        <dbReference type="SAM" id="SignalP"/>
    </source>
</evidence>
<dbReference type="CDD" id="cd07720">
    <property type="entry name" value="OPHC2-like_MBL-fold"/>
    <property type="match status" value="1"/>
</dbReference>
<dbReference type="InterPro" id="IPR036866">
    <property type="entry name" value="RibonucZ/Hydroxyglut_hydro"/>
</dbReference>
<dbReference type="EMBL" id="PDNV01000013">
    <property type="protein sequence ID" value="PLC52373.1"/>
    <property type="molecule type" value="Genomic_DNA"/>
</dbReference>
<comment type="caution">
    <text evidence="7">The sequence shown here is derived from an EMBL/GenBank/DDBJ whole genome shotgun (WGS) entry which is preliminary data.</text>
</comment>
<proteinExistence type="inferred from homology"/>
<evidence type="ECO:0000256" key="3">
    <source>
        <dbReference type="ARBA" id="ARBA00022801"/>
    </source>
</evidence>
<evidence type="ECO:0000256" key="4">
    <source>
        <dbReference type="ARBA" id="ARBA00022833"/>
    </source>
</evidence>
<organism evidence="7 8">
    <name type="scientific">Pollutimonas nitritireducens</name>
    <dbReference type="NCBI Taxonomy" id="2045209"/>
    <lineage>
        <taxon>Bacteria</taxon>
        <taxon>Pseudomonadati</taxon>
        <taxon>Pseudomonadota</taxon>
        <taxon>Betaproteobacteria</taxon>
        <taxon>Burkholderiales</taxon>
        <taxon>Alcaligenaceae</taxon>
        <taxon>Pollutimonas</taxon>
    </lineage>
</organism>
<accession>A0A2N4UBI7</accession>
<keyword evidence="8" id="KW-1185">Reference proteome</keyword>
<keyword evidence="3 7" id="KW-0378">Hydrolase</keyword>